<gene>
    <name evidence="2" type="ordered locus">Y11_15121</name>
</gene>
<protein>
    <recommendedName>
        <fullName evidence="1">RES domain-containing protein</fullName>
    </recommendedName>
</protein>
<evidence type="ECO:0000313" key="2">
    <source>
        <dbReference type="EMBL" id="CBY26669.1"/>
    </source>
</evidence>
<dbReference type="InterPro" id="IPR014914">
    <property type="entry name" value="RES_dom"/>
</dbReference>
<dbReference type="PATRIC" id="fig|930944.6.peg.1502"/>
<evidence type="ECO:0000313" key="3">
    <source>
        <dbReference type="Proteomes" id="UP000008084"/>
    </source>
</evidence>
<organism evidence="2 3">
    <name type="scientific">Yersinia enterocolitica subsp. palearctica serotype O:3 (strain DSM 13030 / CIP 106945 / Y11)</name>
    <dbReference type="NCBI Taxonomy" id="930944"/>
    <lineage>
        <taxon>Bacteria</taxon>
        <taxon>Pseudomonadati</taxon>
        <taxon>Pseudomonadota</taxon>
        <taxon>Gammaproteobacteria</taxon>
        <taxon>Enterobacterales</taxon>
        <taxon>Yersiniaceae</taxon>
        <taxon>Yersinia</taxon>
    </lineage>
</organism>
<dbReference type="EMBL" id="FR729477">
    <property type="protein sequence ID" value="CBY26669.1"/>
    <property type="molecule type" value="Genomic_DNA"/>
</dbReference>
<name>A0A0H3NQF0_YERE1</name>
<dbReference type="AlphaFoldDB" id="A0A0H3NQF0"/>
<dbReference type="HOGENOM" id="CLU_042379_0_0_6"/>
<dbReference type="SMART" id="SM00953">
    <property type="entry name" value="RES"/>
    <property type="match status" value="1"/>
</dbReference>
<evidence type="ECO:0000259" key="1">
    <source>
        <dbReference type="SMART" id="SM00953"/>
    </source>
</evidence>
<dbReference type="KEGG" id="yey:Y11_15121"/>
<sequence>MVEEQINLVRETRTIDLQPVNAQLNHYRRLSRTCNKGVPWALFLLKCCCLSILEKCLMCRKAPHKTWICTSCIDEPFLSAHIKSAGPRKICHFCSKKRPCFNLEKISDLTETAIEQHFIRTPVDPSPMEYAMIKYGRHGWYRAGDEIECVIENLLQTRPEIASAVQQFLEDRHSDFDSASMGEETEFASESHYEERRKVDTGHLDGLWKKFITSLQTESRYINHSVRETLYGIFNGLETMQVGREQTVIVKAGPGTAISSLYRARWSNSHEMLEKILVLPDRELGPPPHRSSGSNRMSARGISVFYGASSVETAISEIRPPVGCDVVSAGFRLIRPLRLLNLPALESVWESGSMFDPDYINKRAQVAFLRTLSRLMTDPVLPGEEEFRYIPTQVIAEYLADAPRLALDGILYPSVQQPALPSSENYNVVLFHKASRVQYQALPAQDACQINFGHHCDEDEWEVDICVTQTAESAEFVPGTTWIDTASHVLDTREPAMEIDLVTVSVHHIGAVHFDYSSDTVRRSKHIVEVPLDNHVVPESTILTSDSWQDDIPF</sequence>
<accession>A0A0H3NQF0</accession>
<proteinExistence type="predicted"/>
<reference evidence="2 3" key="1">
    <citation type="journal article" date="2011" name="J. Bacteriol.">
        <title>Complete genome sequence of Yersinia enterocolitica subsp. palearctica serogroup O:3.</title>
        <authorList>
            <person name="Batzilla J."/>
            <person name="Hoper D."/>
            <person name="Antonenka U."/>
            <person name="Heesemann J."/>
            <person name="Rakin A."/>
        </authorList>
    </citation>
    <scope>NUCLEOTIDE SEQUENCE [LARGE SCALE GENOMIC DNA]</scope>
    <source>
        <strain evidence="3">DSM 13030 / CIP 106945 / Y11</strain>
    </source>
</reference>
<dbReference type="Proteomes" id="UP000008084">
    <property type="component" value="Chromosome"/>
</dbReference>
<dbReference type="Pfam" id="PF08808">
    <property type="entry name" value="RES"/>
    <property type="match status" value="1"/>
</dbReference>
<feature type="domain" description="RES" evidence="1">
    <location>
        <begin position="280"/>
        <end position="441"/>
    </location>
</feature>